<keyword evidence="2" id="KW-0808">Transferase</keyword>
<name>A0A9Q9ANW5_9PEZI</name>
<dbReference type="AlphaFoldDB" id="A0A9Q9ANW5"/>
<dbReference type="GO" id="GO:0003723">
    <property type="term" value="F:RNA binding"/>
    <property type="evidence" value="ECO:0007669"/>
    <property type="project" value="InterPro"/>
</dbReference>
<keyword evidence="1 5" id="KW-0489">Methyltransferase</keyword>
<feature type="region of interest" description="Disordered" evidence="3">
    <location>
        <begin position="554"/>
        <end position="586"/>
    </location>
</feature>
<evidence type="ECO:0000256" key="1">
    <source>
        <dbReference type="ARBA" id="ARBA00022603"/>
    </source>
</evidence>
<dbReference type="Gene3D" id="3.40.1280.10">
    <property type="match status" value="1"/>
</dbReference>
<feature type="region of interest" description="Disordered" evidence="3">
    <location>
        <begin position="1017"/>
        <end position="1042"/>
    </location>
</feature>
<evidence type="ECO:0000313" key="5">
    <source>
        <dbReference type="EMBL" id="USW49401.1"/>
    </source>
</evidence>
<dbReference type="InterPro" id="IPR044748">
    <property type="entry name" value="Trm3/TARBP1_C"/>
</dbReference>
<proteinExistence type="predicted"/>
<dbReference type="InterPro" id="IPR029028">
    <property type="entry name" value="Alpha/beta_knot_MTases"/>
</dbReference>
<gene>
    <name evidence="5" type="ORF">Slin15195_G027200</name>
</gene>
<dbReference type="EMBL" id="CP099419">
    <property type="protein sequence ID" value="USW49401.1"/>
    <property type="molecule type" value="Genomic_DNA"/>
</dbReference>
<feature type="domain" description="tRNA/rRNA methyltransferase SpoU type" evidence="4">
    <location>
        <begin position="1087"/>
        <end position="1231"/>
    </location>
</feature>
<organism evidence="5 6">
    <name type="scientific">Septoria linicola</name>
    <dbReference type="NCBI Taxonomy" id="215465"/>
    <lineage>
        <taxon>Eukaryota</taxon>
        <taxon>Fungi</taxon>
        <taxon>Dikarya</taxon>
        <taxon>Ascomycota</taxon>
        <taxon>Pezizomycotina</taxon>
        <taxon>Dothideomycetes</taxon>
        <taxon>Dothideomycetidae</taxon>
        <taxon>Mycosphaerellales</taxon>
        <taxon>Mycosphaerellaceae</taxon>
        <taxon>Septoria</taxon>
    </lineage>
</organism>
<dbReference type="InterPro" id="IPR016024">
    <property type="entry name" value="ARM-type_fold"/>
</dbReference>
<dbReference type="Proteomes" id="UP001056384">
    <property type="component" value="Chromosome 2"/>
</dbReference>
<sequence>MSSIRAQTAQLLLDRISPDEQVRLVRDVAKSLGTTSRNSDLSFAATLLSLKPDVEASKSVSEHLQSLIDQGELDQVVSVCIEHVDVGHAVLERACSLVPKAAAELQSASKDYFTVPVLASEPGPAKQNTGEDEHFVDLVKRTTHSLRLVNRIGSQRGLREYHVPLFKASLVLLGATDHDLRAQAQEVLFFLLASRDGNVKADQQDVWSRVKDLIGSPDKFYKALGYSVWLRWISAAAEVDSQIVKSPDYWRSIINGLYDGDTERRKSCLQILRASVDVAMHSAEMLESIATPSAVQEFTPDSRHSEDGHPPAPATIQKHYARYCTVFETIVLGRYLNQVQECEADLDFLSSEKSVVKPIWVYTLLTCALDQKMQETNRKLIGSWVMHVNPRVDGKEEYIAFLRDAFLPWATLGYLFTGSLRRQDGNIQCEHGDRLSSFVAGLLQSHSELFDDAVETILASISGRYGNRFAQAKVYLIDGIAQAVKQDPTLTINATHLEKMYEIATWANLTEVARDYLFAQCWNLCSNHARKQDEAASTDFLTLSRSKWDALTDKAKQLGPNSTAEQTGSIGSMALPPSNREKNESKAQQRCRDFLQSIQTRDVASIDASALEEELNEIWNDLEYLEYPKGLLTTMASVFLDHNLMQLSITTKSDELAEIVATKTNRLLELAEPRSYMLASLLESIRDVVTRVPESAATLQLSALIVHVAKHPPSATIDVQLEEALVPLISGIGPSMSKFSYEFYFGRRESLGFAALLDLASRVGAIDPKLPRITFNTLFEPWLTQKIPPNVVSPWKTGLELQVMLLCAEQFVPNIDSNEARRLLTDVQFVLSVEPLPRYRYLLEWMVARIYIRHPELRHVIFAELRTKDHHANPKFLASLMKIGVRIAKAEGADEAFALQLATLFVPLAASSKVVIRHEAQWQVPILLDHVRHMQIEAITSNTAFEALDEFIRSLERFDDPPLERQIGLFDPVKDHNLTHLVEGAWHDLDDVEKRLCSRADLVTLYDNDKEASLPLPPSCIPLGDPITSRPTPPTTDQPTPIDHSRRLLQNIDNISRALGSGAVSTTALQTKGVAYLSSTRTRHSTLFVIASLVDNPYNLGGLSRVSEIFGAAGLYLEHPRVTSNKDFTSTAVSSHLHLDITALAPAEIPAFLARKKREEGFSVVGIEQTDRSVMLGEKECVLAEKCILVMGSEREGIPALVLSECDVLVEIPQVGITRSLNVQTAAGIVLCEYARQHNGKLK</sequence>
<evidence type="ECO:0000259" key="4">
    <source>
        <dbReference type="Pfam" id="PF00588"/>
    </source>
</evidence>
<dbReference type="PANTHER" id="PTHR12029">
    <property type="entry name" value="RNA METHYLTRANSFERASE"/>
    <property type="match status" value="1"/>
</dbReference>
<reference evidence="5" key="1">
    <citation type="submission" date="2022-06" db="EMBL/GenBank/DDBJ databases">
        <title>Complete genome sequences of two strains of the flax pathogen Septoria linicola.</title>
        <authorList>
            <person name="Lapalu N."/>
            <person name="Simon A."/>
            <person name="Demenou B."/>
            <person name="Paumier D."/>
            <person name="Guillot M.-P."/>
            <person name="Gout L."/>
            <person name="Valade R."/>
        </authorList>
    </citation>
    <scope>NUCLEOTIDE SEQUENCE</scope>
    <source>
        <strain evidence="5">SE15195</strain>
    </source>
</reference>
<dbReference type="SUPFAM" id="SSF75217">
    <property type="entry name" value="alpha/beta knot"/>
    <property type="match status" value="1"/>
</dbReference>
<dbReference type="PANTHER" id="PTHR12029:SF11">
    <property type="entry name" value="METHYLTRANSFERASE TARBP1-RELATED"/>
    <property type="match status" value="1"/>
</dbReference>
<protein>
    <submittedName>
        <fullName evidence="5">tRNA/rRNA methyltransferase, SpoU type, tRNA (Guanine-N1-)-methyltransferase</fullName>
    </submittedName>
</protein>
<evidence type="ECO:0000256" key="3">
    <source>
        <dbReference type="SAM" id="MobiDB-lite"/>
    </source>
</evidence>
<dbReference type="SUPFAM" id="SSF48371">
    <property type="entry name" value="ARM repeat"/>
    <property type="match status" value="1"/>
</dbReference>
<feature type="compositionally biased region" description="Polar residues" evidence="3">
    <location>
        <begin position="559"/>
        <end position="570"/>
    </location>
</feature>
<dbReference type="GO" id="GO:0030488">
    <property type="term" value="P:tRNA methylation"/>
    <property type="evidence" value="ECO:0007669"/>
    <property type="project" value="InterPro"/>
</dbReference>
<dbReference type="CDD" id="cd18091">
    <property type="entry name" value="SpoU-like_TRM3-like"/>
    <property type="match status" value="1"/>
</dbReference>
<evidence type="ECO:0000313" key="6">
    <source>
        <dbReference type="Proteomes" id="UP001056384"/>
    </source>
</evidence>
<dbReference type="InterPro" id="IPR029026">
    <property type="entry name" value="tRNA_m1G_MTases_N"/>
</dbReference>
<keyword evidence="6" id="KW-1185">Reference proteome</keyword>
<evidence type="ECO:0000256" key="2">
    <source>
        <dbReference type="ARBA" id="ARBA00022679"/>
    </source>
</evidence>
<dbReference type="GO" id="GO:0016423">
    <property type="term" value="F:tRNA (guanine) methyltransferase activity"/>
    <property type="evidence" value="ECO:0007669"/>
    <property type="project" value="InterPro"/>
</dbReference>
<dbReference type="InterPro" id="IPR045330">
    <property type="entry name" value="TRM3/TARBP1"/>
</dbReference>
<accession>A0A9Q9ANW5</accession>
<dbReference type="Pfam" id="PF00588">
    <property type="entry name" value="SpoU_methylase"/>
    <property type="match status" value="1"/>
</dbReference>
<dbReference type="InterPro" id="IPR001537">
    <property type="entry name" value="SpoU_MeTrfase"/>
</dbReference>